<organism evidence="8 9">
    <name type="scientific">Herbaspirillum seropedicae (strain SmR1)</name>
    <dbReference type="NCBI Taxonomy" id="757424"/>
    <lineage>
        <taxon>Bacteria</taxon>
        <taxon>Pseudomonadati</taxon>
        <taxon>Pseudomonadota</taxon>
        <taxon>Betaproteobacteria</taxon>
        <taxon>Burkholderiales</taxon>
        <taxon>Oxalobacteraceae</taxon>
        <taxon>Herbaspirillum</taxon>
    </lineage>
</organism>
<dbReference type="GO" id="GO:0007165">
    <property type="term" value="P:signal transduction"/>
    <property type="evidence" value="ECO:0007669"/>
    <property type="project" value="UniProtKB-KW"/>
</dbReference>
<feature type="domain" description="Methyl-accepting transducer" evidence="6">
    <location>
        <begin position="288"/>
        <end position="517"/>
    </location>
</feature>
<dbReference type="EMBL" id="CP002039">
    <property type="protein sequence ID" value="ADJ66061.1"/>
    <property type="molecule type" value="Genomic_DNA"/>
</dbReference>
<dbReference type="CDD" id="cd11386">
    <property type="entry name" value="MCP_signal"/>
    <property type="match status" value="1"/>
</dbReference>
<dbReference type="HOGENOM" id="CLU_000445_107_16_4"/>
<dbReference type="Gene3D" id="1.10.287.950">
    <property type="entry name" value="Methyl-accepting chemotaxis protein"/>
    <property type="match status" value="1"/>
</dbReference>
<dbReference type="GO" id="GO:0004888">
    <property type="term" value="F:transmembrane signaling receptor activity"/>
    <property type="evidence" value="ECO:0007669"/>
    <property type="project" value="InterPro"/>
</dbReference>
<evidence type="ECO:0000259" key="7">
    <source>
        <dbReference type="PROSITE" id="PS50885"/>
    </source>
</evidence>
<keyword evidence="2" id="KW-0488">Methylation</keyword>
<dbReference type="InterPro" id="IPR024478">
    <property type="entry name" value="HlyB_4HB_MCP"/>
</dbReference>
<name>D8IX24_HERSS</name>
<dbReference type="SMART" id="SM00283">
    <property type="entry name" value="MA"/>
    <property type="match status" value="1"/>
</dbReference>
<accession>D8IX24</accession>
<dbReference type="Pfam" id="PF00672">
    <property type="entry name" value="HAMP"/>
    <property type="match status" value="1"/>
</dbReference>
<dbReference type="PROSITE" id="PS50111">
    <property type="entry name" value="CHEMOTAXIS_TRANSDUC_2"/>
    <property type="match status" value="1"/>
</dbReference>
<comment type="subcellular location">
    <subcellularLocation>
        <location evidence="1">Membrane</location>
    </subcellularLocation>
</comment>
<dbReference type="eggNOG" id="COG0840">
    <property type="taxonomic scope" value="Bacteria"/>
</dbReference>
<dbReference type="PANTHER" id="PTHR43531">
    <property type="entry name" value="PROTEIN ICFG"/>
    <property type="match status" value="1"/>
</dbReference>
<proteinExistence type="inferred from homology"/>
<dbReference type="STRING" id="757424.Hsero_4595"/>
<dbReference type="GO" id="GO:0005886">
    <property type="term" value="C:plasma membrane"/>
    <property type="evidence" value="ECO:0007669"/>
    <property type="project" value="TreeGrafter"/>
</dbReference>
<evidence type="ECO:0000256" key="4">
    <source>
        <dbReference type="PROSITE-ProRule" id="PRU00284"/>
    </source>
</evidence>
<evidence type="ECO:0000313" key="8">
    <source>
        <dbReference type="EMBL" id="ADJ66061.1"/>
    </source>
</evidence>
<evidence type="ECO:0000256" key="2">
    <source>
        <dbReference type="ARBA" id="ARBA00022481"/>
    </source>
</evidence>
<dbReference type="PROSITE" id="PS50885">
    <property type="entry name" value="HAMP"/>
    <property type="match status" value="1"/>
</dbReference>
<dbReference type="KEGG" id="hse:Hsero_4595"/>
<comment type="similarity">
    <text evidence="3">Belongs to the methyl-accepting chemotaxis (MCP) protein family.</text>
</comment>
<evidence type="ECO:0000256" key="1">
    <source>
        <dbReference type="ARBA" id="ARBA00004370"/>
    </source>
</evidence>
<feature type="domain" description="HAMP" evidence="7">
    <location>
        <begin position="231"/>
        <end position="283"/>
    </location>
</feature>
<dbReference type="Pfam" id="PF12729">
    <property type="entry name" value="4HB_MCP_1"/>
    <property type="match status" value="1"/>
</dbReference>
<dbReference type="Pfam" id="PF00015">
    <property type="entry name" value="MCPsignal"/>
    <property type="match status" value="1"/>
</dbReference>
<gene>
    <name evidence="8" type="ordered locus">Hsero_4595</name>
</gene>
<feature type="transmembrane region" description="Helical" evidence="5">
    <location>
        <begin position="32"/>
        <end position="52"/>
    </location>
</feature>
<sequence length="539" mass="58352">MFPPREMDTTNSEREGVTPMKWFMDRKIATKLLLSFVAVLMLMSCLGVFSVYQMDKVNDAATEIAHKWEPSVRISLTLEKVLARVRSTEFQHILGNQESMATLEKALTERYAEFTQLQQDYRKLPLTPEETASFDQVSKTLAAYLVEHRKIIALSHDNRKDEALALTKGDSLKAYRAIDKQFATLRQSSIDHKEEANTLADQIYDSSQHWIIGLLLAGIALGLALAIAIARIVSQPLAQALQLARQVADNDLTGQVRVHSADETGQLMQALNHMTQSLGNMVAEVHRSISVIDTASGEIASGNADLSARTESQASSLEETASAMEELTSTVRQNADHAHQANELVATSSRLAVQGGAVVDQVVQTMGEIRTGSARIADITGVIDGIAFQTNILALNAAVEAARAGEQGRGFAVVATEVRSLAQRSAAAAREIKALIEGSVQQVATGAELVDQAGQTMHEIVDSVARVATLMSEIAVASREQSRGIDEINHAVTQMDEGTQQNAALVEQAAAAAHSLRDQTRQLAALVARFRLRGMAHAS</sequence>
<dbReference type="GO" id="GO:0006935">
    <property type="term" value="P:chemotaxis"/>
    <property type="evidence" value="ECO:0007669"/>
    <property type="project" value="InterPro"/>
</dbReference>
<dbReference type="InterPro" id="IPR004089">
    <property type="entry name" value="MCPsignal_dom"/>
</dbReference>
<reference evidence="8 9" key="1">
    <citation type="submission" date="2010-04" db="EMBL/GenBank/DDBJ databases">
        <title>The genome of Herbaspirillum seropedicae SmR1, an endophytic, nitrogen-fixing, plant-growth promoting beta-Proteobacteria.</title>
        <authorList>
            <person name="Pedrosa F.O."/>
            <person name="Monteiro R.A."/>
            <person name="Wassem R."/>
            <person name="Cruz L.M."/>
            <person name="Ayub R.A."/>
            <person name="Colauto N.B."/>
            <person name="Fernandez M.A."/>
            <person name="Fungaro M.H.P."/>
            <person name="Grisard E.C."/>
            <person name="Hungria M."/>
            <person name="Madeira H.M.F."/>
            <person name="Nodari R.O."/>
            <person name="Osaku C.A."/>
            <person name="Petzl-Erler M.L."/>
            <person name="Terenzi H."/>
            <person name="Vieira L.G.E."/>
            <person name="Almeida M.I.M."/>
            <person name="Alves L.R."/>
            <person name="Arantes O.M.N."/>
            <person name="Balsanelli E."/>
            <person name="Barcellos F.G."/>
            <person name="Baura V.A."/>
            <person name="Binde D.R."/>
            <person name="Campo R.J."/>
            <person name="Chubatsu L.S."/>
            <person name="Chueire L.M.O."/>
            <person name="Ciferri R.R."/>
            <person name="Correa L.C."/>
            <person name="da Conceicao Silva J.L."/>
            <person name="Dabul A.N.G."/>
            <person name="Dambros B.P."/>
            <person name="Faoro H."/>
            <person name="Favetti A."/>
            <person name="Friedermann G."/>
            <person name="Furlaneto M.C."/>
            <person name="Gasques L.S."/>
            <person name="Gimenes C.C.T."/>
            <person name="Gioppo N.M.R."/>
            <person name="Glienke-Blanco C."/>
            <person name="Godoy L.P."/>
            <person name="Guerra M.P."/>
            <person name="Karp S."/>
            <person name="Kava-Cordeiro V."/>
            <person name="Margarido V.P."/>
            <person name="Mathioni S.M."/>
            <person name="Menck-Soares M.A."/>
            <person name="Murace N.K."/>
            <person name="Nicolas M.F."/>
            <person name="Oliveira C.E.C."/>
            <person name="Pagnan N.A.B."/>
            <person name="Pamphile J.A."/>
            <person name="Patussi E.V."/>
            <person name="Pereira L.F.P."/>
            <person name="Pereira-Ferrari L."/>
            <person name="Pinto F.G.S."/>
            <person name="Precoma C."/>
            <person name="Prioli A.J."/>
            <person name="Prioli S.M.A.P."/>
            <person name="Raittz R.T."/>
            <person name="Ramos H.J.O."/>
            <person name="Ribeiro E.M.S.F."/>
            <person name="Rigo L.U."/>
            <person name="Rocha C.L.M.S.C."/>
            <person name="Rocha S.N."/>
            <person name="Santos K."/>
            <person name="Satori D."/>
            <person name="Silva A.G."/>
            <person name="Simao R.C.G."/>
            <person name="Soares M.A.M."/>
            <person name="Souza E.M."/>
            <person name="Steffens M.B.R."/>
            <person name="Steindel M."/>
            <person name="Tadra-Sfeir M.Z."/>
            <person name="Takahashi E.K."/>
            <person name="Torres R.A."/>
            <person name="Valle J.S."/>
            <person name="Vernal J.I."/>
            <person name="Vilas-Boas L.A."/>
            <person name="Watanabe M.A.E."/>
            <person name="Weiss V.A."/>
            <person name="Yates M.A."/>
            <person name="Souza E.M."/>
        </authorList>
    </citation>
    <scope>NUCLEOTIDE SEQUENCE [LARGE SCALE GENOMIC DNA]</scope>
    <source>
        <strain evidence="8 9">SmR1</strain>
    </source>
</reference>
<keyword evidence="5" id="KW-1133">Transmembrane helix</keyword>
<dbReference type="InterPro" id="IPR004090">
    <property type="entry name" value="Chemotax_Me-accpt_rcpt"/>
</dbReference>
<keyword evidence="4" id="KW-0807">Transducer</keyword>
<dbReference type="InterPro" id="IPR051310">
    <property type="entry name" value="MCP_chemotaxis"/>
</dbReference>
<dbReference type="Proteomes" id="UP000000329">
    <property type="component" value="Chromosome"/>
</dbReference>
<dbReference type="SUPFAM" id="SSF58104">
    <property type="entry name" value="Methyl-accepting chemotaxis protein (MCP) signaling domain"/>
    <property type="match status" value="1"/>
</dbReference>
<feature type="transmembrane region" description="Helical" evidence="5">
    <location>
        <begin position="210"/>
        <end position="233"/>
    </location>
</feature>
<evidence type="ECO:0000256" key="5">
    <source>
        <dbReference type="SAM" id="Phobius"/>
    </source>
</evidence>
<protein>
    <submittedName>
        <fullName evidence="8">Methyl-accepting chemotaxis sensory transducer protein</fullName>
    </submittedName>
</protein>
<dbReference type="FunFam" id="1.10.287.950:FF:000001">
    <property type="entry name" value="Methyl-accepting chemotaxis sensory transducer"/>
    <property type="match status" value="1"/>
</dbReference>
<dbReference type="AlphaFoldDB" id="D8IX24"/>
<dbReference type="PRINTS" id="PR00260">
    <property type="entry name" value="CHEMTRNSDUCR"/>
</dbReference>
<keyword evidence="5" id="KW-0472">Membrane</keyword>
<evidence type="ECO:0000313" key="9">
    <source>
        <dbReference type="Proteomes" id="UP000000329"/>
    </source>
</evidence>
<dbReference type="SMART" id="SM00304">
    <property type="entry name" value="HAMP"/>
    <property type="match status" value="1"/>
</dbReference>
<evidence type="ECO:0000256" key="3">
    <source>
        <dbReference type="ARBA" id="ARBA00029447"/>
    </source>
</evidence>
<evidence type="ECO:0000259" key="6">
    <source>
        <dbReference type="PROSITE" id="PS50111"/>
    </source>
</evidence>
<dbReference type="InterPro" id="IPR003660">
    <property type="entry name" value="HAMP_dom"/>
</dbReference>
<dbReference type="CDD" id="cd06225">
    <property type="entry name" value="HAMP"/>
    <property type="match status" value="1"/>
</dbReference>
<keyword evidence="5" id="KW-0812">Transmembrane</keyword>
<dbReference type="PANTHER" id="PTHR43531:SF14">
    <property type="entry name" value="METHYL-ACCEPTING CHEMOTAXIS PROTEIN I-RELATED"/>
    <property type="match status" value="1"/>
</dbReference>
<keyword evidence="9" id="KW-1185">Reference proteome</keyword>